<gene>
    <name evidence="5" type="primary">xylR_4</name>
    <name evidence="5" type="ORF">jaqu_08850</name>
</gene>
<dbReference type="PATRIC" id="fig|935700.4.peg.930"/>
<dbReference type="OrthoDB" id="9783876at2"/>
<evidence type="ECO:0000313" key="5">
    <source>
        <dbReference type="EMBL" id="KIT17158.1"/>
    </source>
</evidence>
<dbReference type="Proteomes" id="UP000032232">
    <property type="component" value="Unassembled WGS sequence"/>
</dbReference>
<dbReference type="EMBL" id="JYFE01000020">
    <property type="protein sequence ID" value="KIT17158.1"/>
    <property type="molecule type" value="Genomic_DNA"/>
</dbReference>
<keyword evidence="1" id="KW-0805">Transcription regulation</keyword>
<proteinExistence type="predicted"/>
<keyword evidence="2" id="KW-0238">DNA-binding</keyword>
<dbReference type="GO" id="GO:0003700">
    <property type="term" value="F:DNA-binding transcription factor activity"/>
    <property type="evidence" value="ECO:0007669"/>
    <property type="project" value="InterPro"/>
</dbReference>
<dbReference type="PANTHER" id="PTHR46796">
    <property type="entry name" value="HTH-TYPE TRANSCRIPTIONAL ACTIVATOR RHAS-RELATED"/>
    <property type="match status" value="1"/>
</dbReference>
<evidence type="ECO:0000259" key="4">
    <source>
        <dbReference type="PROSITE" id="PS01124"/>
    </source>
</evidence>
<dbReference type="SUPFAM" id="SSF46689">
    <property type="entry name" value="Homeodomain-like"/>
    <property type="match status" value="2"/>
</dbReference>
<dbReference type="Pfam" id="PF12833">
    <property type="entry name" value="HTH_18"/>
    <property type="match status" value="1"/>
</dbReference>
<dbReference type="InterPro" id="IPR018060">
    <property type="entry name" value="HTH_AraC"/>
</dbReference>
<evidence type="ECO:0000256" key="2">
    <source>
        <dbReference type="ARBA" id="ARBA00023125"/>
    </source>
</evidence>
<dbReference type="RefSeq" id="WP_052500771.1">
    <property type="nucleotide sequence ID" value="NZ_FZPF01000007.1"/>
</dbReference>
<reference evidence="5 6" key="1">
    <citation type="submission" date="2015-02" db="EMBL/GenBank/DDBJ databases">
        <title>Genome Sequence of Jannaschia aquimarina DSM28248, a member of the Roseobacter clade.</title>
        <authorList>
            <person name="Voget S."/>
            <person name="Daniel R."/>
        </authorList>
    </citation>
    <scope>NUCLEOTIDE SEQUENCE [LARGE SCALE GENOMIC DNA]</scope>
    <source>
        <strain evidence="5 6">GSW-M26</strain>
    </source>
</reference>
<sequence length="292" mass="32090">MKNPPALDSRDDAHASGSVQPYLGSMTHRCEATGITVMALPPGRVDLTIASFLPTLNVVPSRPGARTDHYRFNGEDILTRAHTGEGAAHAFFAGGDLELSCYNHNWECLVEYDPQSFEATVPEALEMLRGRVPDFASEFDPASCTLACMAISHLRFGTPDRLFVEGLTIAMTARVLSLVRNGQDAVSFIGTDPRIARAVDYIETHLGEDLSVAAIASAAAMSPSWFQTAFRTQTGQPVFAYVRERRLERARLLLADRRLSLSQIAYTCGFSSHSHMTRLHTARYGVSPKQMR</sequence>
<keyword evidence="3" id="KW-0804">Transcription</keyword>
<evidence type="ECO:0000313" key="6">
    <source>
        <dbReference type="Proteomes" id="UP000032232"/>
    </source>
</evidence>
<protein>
    <submittedName>
        <fullName evidence="5">XylR_4 protein</fullName>
    </submittedName>
</protein>
<dbReference type="Gene3D" id="1.10.10.60">
    <property type="entry name" value="Homeodomain-like"/>
    <property type="match status" value="1"/>
</dbReference>
<keyword evidence="6" id="KW-1185">Reference proteome</keyword>
<dbReference type="PANTHER" id="PTHR46796:SF6">
    <property type="entry name" value="ARAC SUBFAMILY"/>
    <property type="match status" value="1"/>
</dbReference>
<name>A0A0D1DB40_9RHOB</name>
<dbReference type="PROSITE" id="PS01124">
    <property type="entry name" value="HTH_ARAC_FAMILY_2"/>
    <property type="match status" value="1"/>
</dbReference>
<dbReference type="STRING" id="935700.jaqu_08850"/>
<accession>A0A0D1DB40</accession>
<organism evidence="5 6">
    <name type="scientific">Jannaschia aquimarina</name>
    <dbReference type="NCBI Taxonomy" id="935700"/>
    <lineage>
        <taxon>Bacteria</taxon>
        <taxon>Pseudomonadati</taxon>
        <taxon>Pseudomonadota</taxon>
        <taxon>Alphaproteobacteria</taxon>
        <taxon>Rhodobacterales</taxon>
        <taxon>Roseobacteraceae</taxon>
        <taxon>Jannaschia</taxon>
    </lineage>
</organism>
<comment type="caution">
    <text evidence="5">The sequence shown here is derived from an EMBL/GenBank/DDBJ whole genome shotgun (WGS) entry which is preliminary data.</text>
</comment>
<feature type="domain" description="HTH araC/xylS-type" evidence="4">
    <location>
        <begin position="196"/>
        <end position="292"/>
    </location>
</feature>
<dbReference type="SMART" id="SM00342">
    <property type="entry name" value="HTH_ARAC"/>
    <property type="match status" value="1"/>
</dbReference>
<evidence type="ECO:0000256" key="3">
    <source>
        <dbReference type="ARBA" id="ARBA00023163"/>
    </source>
</evidence>
<dbReference type="InterPro" id="IPR009057">
    <property type="entry name" value="Homeodomain-like_sf"/>
</dbReference>
<evidence type="ECO:0000256" key="1">
    <source>
        <dbReference type="ARBA" id="ARBA00023015"/>
    </source>
</evidence>
<dbReference type="AlphaFoldDB" id="A0A0D1DB40"/>
<dbReference type="InterPro" id="IPR050204">
    <property type="entry name" value="AraC_XylS_family_regulators"/>
</dbReference>
<dbReference type="GO" id="GO:0043565">
    <property type="term" value="F:sequence-specific DNA binding"/>
    <property type="evidence" value="ECO:0007669"/>
    <property type="project" value="InterPro"/>
</dbReference>